<dbReference type="Pfam" id="PF00849">
    <property type="entry name" value="PseudoU_synth_2"/>
    <property type="match status" value="1"/>
</dbReference>
<dbReference type="PANTHER" id="PTHR21600:SF89">
    <property type="entry name" value="RIBOSOMAL LARGE SUBUNIT PSEUDOURIDINE SYNTHASE A"/>
    <property type="match status" value="1"/>
</dbReference>
<protein>
    <submittedName>
        <fullName evidence="2">Pseudouridine synthase</fullName>
    </submittedName>
</protein>
<dbReference type="InterPro" id="IPR050188">
    <property type="entry name" value="RluA_PseudoU_synthase"/>
</dbReference>
<evidence type="ECO:0000313" key="2">
    <source>
        <dbReference type="EMBL" id="OBQ52430.1"/>
    </source>
</evidence>
<dbReference type="CDD" id="cd02869">
    <property type="entry name" value="PseudoU_synth_RluA_like"/>
    <property type="match status" value="1"/>
</dbReference>
<dbReference type="STRING" id="1560234.SP90_07610"/>
<dbReference type="InterPro" id="IPR006145">
    <property type="entry name" value="PsdUridine_synth_RsuA/RluA"/>
</dbReference>
<dbReference type="AlphaFoldDB" id="A0A1B7XE44"/>
<dbReference type="EMBL" id="JXMS01000010">
    <property type="protein sequence ID" value="OBQ52430.1"/>
    <property type="molecule type" value="Genomic_DNA"/>
</dbReference>
<dbReference type="GO" id="GO:0003723">
    <property type="term" value="F:RNA binding"/>
    <property type="evidence" value="ECO:0007669"/>
    <property type="project" value="InterPro"/>
</dbReference>
<dbReference type="PANTHER" id="PTHR21600">
    <property type="entry name" value="MITOCHONDRIAL RNA PSEUDOURIDINE SYNTHASE"/>
    <property type="match status" value="1"/>
</dbReference>
<dbReference type="OrthoDB" id="128480at2"/>
<dbReference type="GO" id="GO:0000455">
    <property type="term" value="P:enzyme-directed rRNA pseudouridine synthesis"/>
    <property type="evidence" value="ECO:0007669"/>
    <property type="project" value="TreeGrafter"/>
</dbReference>
<proteinExistence type="predicted"/>
<sequence>MFDKYDASHLSIDVLYEDEHCVVVYKPAGLLSVPGKGPEKADCVVSRVREMYPECIEHPEAHRLDMSTSGLLILGLTIEAKRNLSTEFRERRVGKKYEAILDGEVRGASGTIDLPLRLDWFNSPIRIYDPLQGKRCITLWEKLDYQDGKTRIAFDLITGRTHQLRVHSSHKFGLGCPIVGDNLYGTRNPGERLMLHSRYLKIAHPVSGEMLEFDRAPDF</sequence>
<organism evidence="2 3">
    <name type="scientific">Halodesulfovibrio spirochaetisodalis</name>
    <dbReference type="NCBI Taxonomy" id="1560234"/>
    <lineage>
        <taxon>Bacteria</taxon>
        <taxon>Pseudomonadati</taxon>
        <taxon>Thermodesulfobacteriota</taxon>
        <taxon>Desulfovibrionia</taxon>
        <taxon>Desulfovibrionales</taxon>
        <taxon>Desulfovibrionaceae</taxon>
        <taxon>Halodesulfovibrio</taxon>
    </lineage>
</organism>
<dbReference type="GO" id="GO:0009982">
    <property type="term" value="F:pseudouridine synthase activity"/>
    <property type="evidence" value="ECO:0007669"/>
    <property type="project" value="InterPro"/>
</dbReference>
<dbReference type="PROSITE" id="PS01129">
    <property type="entry name" value="PSI_RLU"/>
    <property type="match status" value="1"/>
</dbReference>
<dbReference type="RefSeq" id="WP_066854213.1">
    <property type="nucleotide sequence ID" value="NZ_JXMS01000010.1"/>
</dbReference>
<dbReference type="PATRIC" id="fig|1560234.3.peg.344"/>
<dbReference type="InterPro" id="IPR006224">
    <property type="entry name" value="PsdUridine_synth_RluA-like_CS"/>
</dbReference>
<dbReference type="GO" id="GO:0140098">
    <property type="term" value="F:catalytic activity, acting on RNA"/>
    <property type="evidence" value="ECO:0007669"/>
    <property type="project" value="UniProtKB-ARBA"/>
</dbReference>
<evidence type="ECO:0000313" key="3">
    <source>
        <dbReference type="Proteomes" id="UP000091979"/>
    </source>
</evidence>
<accession>A0A1B7XE44</accession>
<feature type="domain" description="Pseudouridine synthase RsuA/RluA-like" evidence="1">
    <location>
        <begin position="20"/>
        <end position="170"/>
    </location>
</feature>
<gene>
    <name evidence="2" type="ORF">SP90_07610</name>
</gene>
<dbReference type="Gene3D" id="3.30.2350.10">
    <property type="entry name" value="Pseudouridine synthase"/>
    <property type="match status" value="1"/>
</dbReference>
<evidence type="ECO:0000259" key="1">
    <source>
        <dbReference type="Pfam" id="PF00849"/>
    </source>
</evidence>
<reference evidence="2 3" key="1">
    <citation type="submission" date="2015-01" db="EMBL/GenBank/DDBJ databases">
        <title>Desulfovibrio sp. JC271 draft genome sequence.</title>
        <authorList>
            <person name="Shivani Y."/>
            <person name="Subhash Y."/>
            <person name="Sasikala C."/>
            <person name="Ramana C.V."/>
        </authorList>
    </citation>
    <scope>NUCLEOTIDE SEQUENCE [LARGE SCALE GENOMIC DNA]</scope>
    <source>
        <strain evidence="2 3">JC271</strain>
    </source>
</reference>
<dbReference type="InterPro" id="IPR020103">
    <property type="entry name" value="PsdUridine_synth_cat_dom_sf"/>
</dbReference>
<keyword evidence="3" id="KW-1185">Reference proteome</keyword>
<name>A0A1B7XE44_9BACT</name>
<dbReference type="Proteomes" id="UP000091979">
    <property type="component" value="Unassembled WGS sequence"/>
</dbReference>
<dbReference type="SUPFAM" id="SSF55120">
    <property type="entry name" value="Pseudouridine synthase"/>
    <property type="match status" value="1"/>
</dbReference>
<comment type="caution">
    <text evidence="2">The sequence shown here is derived from an EMBL/GenBank/DDBJ whole genome shotgun (WGS) entry which is preliminary data.</text>
</comment>